<dbReference type="EMBL" id="LK056666">
    <property type="protein sequence ID" value="CDU24344.1"/>
    <property type="molecule type" value="Genomic_DNA"/>
</dbReference>
<sequence>MAHLPLLSNLVPCTEGSGVDLGKALGAKVVLLQWHSQNVDGLVELPVYVDEWLGANTSASIEQVVVHLHGKERDGDVTWADIAAARSRLPIDQQSRTLIVVPQFLNGLDKAKLHRLNRSNRLLVWKSNGWGEGCDSVRPKPTALDGGVSSFEALDTIVCHFASRHMFPSIQRIVVSGHSMGGQLVHRYSIIGSPPLSPQELRAVRMEFVVMNPASYVYFNSDRSGPPALEANVYKYGFEKLNSKLPTYRGIRNDQDAQFYLNRMLCERHIHFLHGEEDRGVGDDRPEAMAQGT</sequence>
<organism evidence="1">
    <name type="scientific">Sporisorium scitamineum</name>
    <dbReference type="NCBI Taxonomy" id="49012"/>
    <lineage>
        <taxon>Eukaryota</taxon>
        <taxon>Fungi</taxon>
        <taxon>Dikarya</taxon>
        <taxon>Basidiomycota</taxon>
        <taxon>Ustilaginomycotina</taxon>
        <taxon>Ustilaginomycetes</taxon>
        <taxon>Ustilaginales</taxon>
        <taxon>Ustilaginaceae</taxon>
        <taxon>Sporisorium</taxon>
    </lineage>
</organism>
<proteinExistence type="predicted"/>
<accession>A0A127ZE32</accession>
<dbReference type="AlphaFoldDB" id="A0A127ZE32"/>
<name>A0A127ZE32_9BASI</name>
<dbReference type="OrthoDB" id="5985073at2759"/>
<protein>
    <submittedName>
        <fullName evidence="1">Uncharacterized protein</fullName>
    </submittedName>
</protein>
<dbReference type="PANTHER" id="PTHR35560:SF3">
    <property type="entry name" value="PEPTIDASE S9 PROLYL OLIGOPEPTIDASE CATALYTIC DOMAIN-CONTAINING PROTEIN"/>
    <property type="match status" value="1"/>
</dbReference>
<reference evidence="1" key="1">
    <citation type="submission" date="2014-06" db="EMBL/GenBank/DDBJ databases">
        <authorList>
            <person name="Ju J."/>
            <person name="Zhang J."/>
        </authorList>
    </citation>
    <scope>NUCLEOTIDE SEQUENCE</scope>
    <source>
        <strain evidence="1">SscI8</strain>
    </source>
</reference>
<gene>
    <name evidence="1" type="ORF">SPSC_03415</name>
</gene>
<dbReference type="Gene3D" id="3.40.50.1820">
    <property type="entry name" value="alpha/beta hydrolase"/>
    <property type="match status" value="1"/>
</dbReference>
<dbReference type="InterPro" id="IPR029058">
    <property type="entry name" value="AB_hydrolase_fold"/>
</dbReference>
<dbReference type="SUPFAM" id="SSF53474">
    <property type="entry name" value="alpha/beta-Hydrolases"/>
    <property type="match status" value="1"/>
</dbReference>
<dbReference type="PANTHER" id="PTHR35560">
    <property type="entry name" value="BLL0132 PROTEIN"/>
    <property type="match status" value="1"/>
</dbReference>
<evidence type="ECO:0000313" key="1">
    <source>
        <dbReference type="EMBL" id="CDU24344.1"/>
    </source>
</evidence>